<evidence type="ECO:0000256" key="10">
    <source>
        <dbReference type="ARBA" id="ARBA00023242"/>
    </source>
</evidence>
<evidence type="ECO:0000313" key="19">
    <source>
        <dbReference type="Proteomes" id="UP001152759"/>
    </source>
</evidence>
<keyword evidence="11" id="KW-0131">Cell cycle</keyword>
<dbReference type="SUPFAM" id="SSF56112">
    <property type="entry name" value="Protein kinase-like (PK-like)"/>
    <property type="match status" value="1"/>
</dbReference>
<feature type="domain" description="FAT" evidence="16">
    <location>
        <begin position="1784"/>
        <end position="2376"/>
    </location>
</feature>
<dbReference type="PROSITE" id="PS51189">
    <property type="entry name" value="FAT"/>
    <property type="match status" value="1"/>
</dbReference>
<keyword evidence="8" id="KW-0418">Kinase</keyword>
<feature type="domain" description="FATC" evidence="17">
    <location>
        <begin position="2809"/>
        <end position="2841"/>
    </location>
</feature>
<dbReference type="GO" id="GO:0004674">
    <property type="term" value="F:protein serine/threonine kinase activity"/>
    <property type="evidence" value="ECO:0007669"/>
    <property type="project" value="UniProtKB-KW"/>
</dbReference>
<keyword evidence="6" id="KW-0547">Nucleotide-binding</keyword>
<dbReference type="InterPro" id="IPR018936">
    <property type="entry name" value="PI3/4_kinase_CS"/>
</dbReference>
<evidence type="ECO:0000256" key="6">
    <source>
        <dbReference type="ARBA" id="ARBA00022741"/>
    </source>
</evidence>
<dbReference type="InterPro" id="IPR038980">
    <property type="entry name" value="ATM_plant"/>
</dbReference>
<dbReference type="InterPro" id="IPR000403">
    <property type="entry name" value="PI3/4_kinase_cat_dom"/>
</dbReference>
<dbReference type="InterPro" id="IPR036940">
    <property type="entry name" value="PI3/4_kinase_cat_sf"/>
</dbReference>
<evidence type="ECO:0000256" key="8">
    <source>
        <dbReference type="ARBA" id="ARBA00022777"/>
    </source>
</evidence>
<evidence type="ECO:0000256" key="5">
    <source>
        <dbReference type="ARBA" id="ARBA00022679"/>
    </source>
</evidence>
<comment type="catalytic activity">
    <reaction evidence="13">
        <text>L-seryl-[protein] + ATP = O-phospho-L-seryl-[protein] + ADP + H(+)</text>
        <dbReference type="Rhea" id="RHEA:17989"/>
        <dbReference type="Rhea" id="RHEA-COMP:9863"/>
        <dbReference type="Rhea" id="RHEA-COMP:11604"/>
        <dbReference type="ChEBI" id="CHEBI:15378"/>
        <dbReference type="ChEBI" id="CHEBI:29999"/>
        <dbReference type="ChEBI" id="CHEBI:30616"/>
        <dbReference type="ChEBI" id="CHEBI:83421"/>
        <dbReference type="ChEBI" id="CHEBI:456216"/>
        <dbReference type="EC" id="2.7.11.1"/>
    </reaction>
</comment>
<dbReference type="EMBL" id="OU963865">
    <property type="protein sequence ID" value="CAH0387846.1"/>
    <property type="molecule type" value="Genomic_DNA"/>
</dbReference>
<reference evidence="18" key="1">
    <citation type="submission" date="2021-12" db="EMBL/GenBank/DDBJ databases">
        <authorList>
            <person name="King R."/>
        </authorList>
    </citation>
    <scope>NUCLEOTIDE SEQUENCE</scope>
</reference>
<dbReference type="PANTHER" id="PTHR37079">
    <property type="entry name" value="SERINE/THREONINE-PROTEIN KINASE ATM"/>
    <property type="match status" value="1"/>
</dbReference>
<dbReference type="CDD" id="cd05171">
    <property type="entry name" value="PIKKc_ATM"/>
    <property type="match status" value="1"/>
</dbReference>
<evidence type="ECO:0000256" key="13">
    <source>
        <dbReference type="ARBA" id="ARBA00048679"/>
    </source>
</evidence>
<evidence type="ECO:0000259" key="16">
    <source>
        <dbReference type="PROSITE" id="PS51189"/>
    </source>
</evidence>
<dbReference type="SMART" id="SM01342">
    <property type="entry name" value="TAN"/>
    <property type="match status" value="1"/>
</dbReference>
<proteinExistence type="inferred from homology"/>
<keyword evidence="10" id="KW-0539">Nucleus</keyword>
<dbReference type="PROSITE" id="PS00916">
    <property type="entry name" value="PI3_4_KINASE_2"/>
    <property type="match status" value="1"/>
</dbReference>
<dbReference type="EC" id="2.7.11.1" evidence="3"/>
<dbReference type="PROSITE" id="PS50290">
    <property type="entry name" value="PI3_4_KINASE_3"/>
    <property type="match status" value="1"/>
</dbReference>
<dbReference type="InterPro" id="IPR003152">
    <property type="entry name" value="FATC_dom"/>
</dbReference>
<keyword evidence="4" id="KW-0723">Serine/threonine-protein kinase</keyword>
<dbReference type="Pfam" id="PF23593">
    <property type="entry name" value="HEAT_ATR"/>
    <property type="match status" value="1"/>
</dbReference>
<dbReference type="InterPro" id="IPR014009">
    <property type="entry name" value="PIK_FAT"/>
</dbReference>
<evidence type="ECO:0000256" key="7">
    <source>
        <dbReference type="ARBA" id="ARBA00022763"/>
    </source>
</evidence>
<protein>
    <recommendedName>
        <fullName evidence="14">Serine/threonine-protein kinase ATM</fullName>
        <ecNumber evidence="3">2.7.11.1</ecNumber>
    </recommendedName>
</protein>
<dbReference type="PANTHER" id="PTHR37079:SF4">
    <property type="entry name" value="SERINE_THREONINE-PROTEIN KINASE ATM"/>
    <property type="match status" value="1"/>
</dbReference>
<dbReference type="SUPFAM" id="SSF48371">
    <property type="entry name" value="ARM repeat"/>
    <property type="match status" value="2"/>
</dbReference>
<dbReference type="GO" id="GO:0005524">
    <property type="term" value="F:ATP binding"/>
    <property type="evidence" value="ECO:0007669"/>
    <property type="project" value="UniProtKB-KW"/>
</dbReference>
<dbReference type="SMART" id="SM00146">
    <property type="entry name" value="PI3Kc"/>
    <property type="match status" value="1"/>
</dbReference>
<dbReference type="PROSITE" id="PS51190">
    <property type="entry name" value="FATC"/>
    <property type="match status" value="1"/>
</dbReference>
<comment type="catalytic activity">
    <reaction evidence="12">
        <text>L-threonyl-[protein] + ATP = O-phospho-L-threonyl-[protein] + ADP + H(+)</text>
        <dbReference type="Rhea" id="RHEA:46608"/>
        <dbReference type="Rhea" id="RHEA-COMP:11060"/>
        <dbReference type="Rhea" id="RHEA-COMP:11605"/>
        <dbReference type="ChEBI" id="CHEBI:15378"/>
        <dbReference type="ChEBI" id="CHEBI:30013"/>
        <dbReference type="ChEBI" id="CHEBI:30616"/>
        <dbReference type="ChEBI" id="CHEBI:61977"/>
        <dbReference type="ChEBI" id="CHEBI:456216"/>
        <dbReference type="EC" id="2.7.11.1"/>
    </reaction>
</comment>
<organism evidence="18 19">
    <name type="scientific">Bemisia tabaci</name>
    <name type="common">Sweetpotato whitefly</name>
    <name type="synonym">Aleurodes tabaci</name>
    <dbReference type="NCBI Taxonomy" id="7038"/>
    <lineage>
        <taxon>Eukaryota</taxon>
        <taxon>Metazoa</taxon>
        <taxon>Ecdysozoa</taxon>
        <taxon>Arthropoda</taxon>
        <taxon>Hexapoda</taxon>
        <taxon>Insecta</taxon>
        <taxon>Pterygota</taxon>
        <taxon>Neoptera</taxon>
        <taxon>Paraneoptera</taxon>
        <taxon>Hemiptera</taxon>
        <taxon>Sternorrhyncha</taxon>
        <taxon>Aleyrodoidea</taxon>
        <taxon>Aleyrodidae</taxon>
        <taxon>Aleyrodinae</taxon>
        <taxon>Bemisia</taxon>
    </lineage>
</organism>
<evidence type="ECO:0000259" key="17">
    <source>
        <dbReference type="PROSITE" id="PS51190"/>
    </source>
</evidence>
<comment type="similarity">
    <text evidence="2">Belongs to the PI3/PI4-kinase family. ATM subfamily.</text>
</comment>
<dbReference type="InterPro" id="IPR021668">
    <property type="entry name" value="TAN"/>
</dbReference>
<dbReference type="GO" id="GO:0006281">
    <property type="term" value="P:DNA repair"/>
    <property type="evidence" value="ECO:0007669"/>
    <property type="project" value="InterPro"/>
</dbReference>
<keyword evidence="7" id="KW-0227">DNA damage</keyword>
<sequence length="2841" mass="322249">MAYNQENIYMLRSCIQSLESTAIMEKKKGAEELMDLLKNSACIKIINEQPENGLTWSHIFSTCHNAIMRELEKLGDTINKGKSLSAIQHARVALYGSLISEIPRLANEGTLKCSDLISSFLHVHSVKKRWFLNDYANIILEHVLPQPRFWAEIDVQTWNDLLKAFQKLYGDPNMKKVNVLLAIERIVKHGCQHSQFLLTIKNDIFKYLEEIVQKEEYNRAYLADTTLQVAYLELCSTVCSVLGGEVRASMCKFGETIMPSLLQVYEAKNQTGSLKKSALFRILLLLVKCHHPGGASNSPGAYASNWDEWRKQLFKLWSVIDLEVTNVQRNSFFYKSKSFTHREPFISLAAELGKQIVVLDSNFVDVTIAPCLDDTIFADGAPSSKKRRIETGLSSIMTKLRLQTNPLDIGPWLVILTELISKHPAVIKSSEFVPLMRLMNDLLGSCNKESPVMDDLCHCCATILSAQKFITLNLVDHDDAINQIKAIWETALRTAGLNLCEEGSHYLLRSLLMSHYDEPKAASLLKMFVTGTINLSTNTVLTLDRLISLMTSLESSIRETLMKNLMLQLSQFQTQFLIEPDLLAKVFIKLITRSDLPESTKVETKMLPMESVYLSTAFQSGLFIGKHQEVTESFTKLETKSVDYKLARLFSVTIKDLKFPIFELEQSEVKSQISLLRGLVILHHGLAHYESLFENHFLDDSAGILETTLLRFNQKLVVYLKSADTRNNYITELNNAIKLYENFHKRKLKISSGLFDDESSDGLVEAIKKFLKLKTVTHIADDAFGMCSNGIAKKAQEKAESFLSPSLLSEEELLKLLAVKLMLFFVCSTEQVLCPQQEGLISDLLKIIDEKMEKKSVVNLQVSILALESINKIPSLTDEQIDKVFNISKNVCQVWRTNGEVISRILQALTGMAKIIFSSNEDFRRMYFILLSGCDTFIQKNIFGPSVNVDLVNCIIRTLEVDEVNCWKAKLVVDDCNVPAPIRILSFLKSPYHQSRLLAAKYVPTIFGPHGDSELAFKILKDIIEVIYITPGNLSPEQTLDEGANRTSILLHTLASVICCSETHRKKALLELLKVTVLKQINVGLVESVLKLIVKFLNTNVEAFLSDHFYYLIWNWHHRFKSIDNFPHRFLACSSLQQMYSKYETDLVCLLFLSNDDDALKIMATKLDTSVKALLERSFAKLMAILLPLVMDKNLLQSSIRSEEVLNKLKIHFKVDYRDFEALMCKSIPSIILKFIHILGPNSTALPPMYEFTTAKNFFSYLQGSSDSPDIPLICYLCCESPQDIQRLLLALTLDIRRTSTKELRILAMEQFRVVCEILGENSQHVGKMRNYIIKYVISILFHFIRESDEIRLISLTTLSSFVRSILPHGGKVVSVILPLIITTLVPLAQEVSKTADAAQNLLEYLILTSAEILEDGIANLDPFPPKGKFSLMNQKYEEICYRLSPMKTLENEIKHFLQAGSICKVDASTRIQGLKYLNSLLANKKEELAGLYADLDLVRGFSEDCAESILHRLIYMLVQLASSPNVEVKLEASKCLGELGATDLRTLILHPETSKDGQTNHSAEHLFLVKSLQLLTNNLTNKNIHLIEVASKSLYLIFATCIEESFISRQLSVEDKEFIYPFISAGSSQGKKNSKDLLSSFDVEQFQLNFSPLESSLTIRDDIDFEEWLTQLLLSIFDALADKECFLYSLKAVCVAKPGIGEELLPYICYLLLSNSIKPFHAVFSRYLKHFFKALSTAVNATIPGKFIFLNHKAVQLLLNVVLFIRLKQKRPDLDVLNLNYLHVAQGAQYCSEHFSTVFYAEIWWNQLIMDNDWPSPWGLNMTAVDYICEQTPEDGKVLQNLLRQAYTSLGDIDAVKGCGSYHLLDVDSHVEYYRQTSQWQKVLEEQDLQLSNSGRTHIHSDIMNSMKNCGLYSLADQLMKSDESESISDLQYDISWRLSNWSLSMNGNCRTYEKWHYAALKSLHVLDVESMKLNLKEARLSVLESLSSASLQSTKNIYPFLSKLQCLQEIEDVNEVPILSSGNSIDFLYKWRAQTPSNGHKSIEFEYLEPLLSQRAVILSMKKLDEFPQMCMEIVKTAHLEGHNHVARRHLKMVARCPDLSEDLRHKLRLEEAQLFWSEGNVFMARTLMRSLLKELETQSVMTSFKSEVFRIYGGWMADTNSDSAQNIIDKYLLPATKVSSSSSDMKNTKLAAYDRLARYADSQYQNIQRYIKSDTFQNKKAGVEWQDEVAGKFRKAGTTTTDVRRAVLLHSKQSINDSTEIRNTYKDQERSLLLAMQCYIRSLADGDSEDMRVFRVVGLWLENTTSKDLMDFLVKALKSIPTYKFIPVLPQLIARLTDKLDSIFAQTLFTLIEKCAAEHPHHTLPLIYALANSYKDRETEPTPTARVLGARALITKLRERATLSSMLKDMDMVCDAYISLANLPIEAKSRSTSFTIPKTETITKLRDISTVLCPTVSLPIDKKGNYSNIVGIKSVENSYSTPGGVNAPKKVICLGTDGMKYTQLVKGQDDLRQDAVMQQVFSILNKLLCEDKDTAKRKLLIRTYKIVPMSQRSGVLEWCMNTQPLSMYLVGANQRSGAHVKYRPKDKPCSECRSEIDKAALQKASNQEKLNIFNKICKELQPVFRYFFFEYFPSPGIWFERRIAYIHSVASSSMVGYILGLGDRHVVNILIDNSTAEVIHIDFGIAFEQGLTLPCPETVPFRLTRDIEDGMGICGVEGVFRTCCEKTMSVLRSNQEIILTTLEVLLYDPLYSWAMTPEEAANFQMNKKRSNTVDNSPTSQTEVNKTAERALARLRLKLQGMEEEGIATSIEGQVNRLIQQAKDPANLCKLFHGWQAYL</sequence>
<dbReference type="InterPro" id="IPR044107">
    <property type="entry name" value="PIKKc_ATM"/>
</dbReference>
<dbReference type="InterPro" id="IPR057564">
    <property type="entry name" value="HEAT_ATR"/>
</dbReference>
<evidence type="ECO:0000256" key="4">
    <source>
        <dbReference type="ARBA" id="ARBA00022527"/>
    </source>
</evidence>
<dbReference type="Pfam" id="PF02259">
    <property type="entry name" value="FAT"/>
    <property type="match status" value="1"/>
</dbReference>
<evidence type="ECO:0000313" key="18">
    <source>
        <dbReference type="EMBL" id="CAH0387846.1"/>
    </source>
</evidence>
<dbReference type="InterPro" id="IPR003151">
    <property type="entry name" value="PIK-rel_kinase_FAT"/>
</dbReference>
<dbReference type="GO" id="GO:0005634">
    <property type="term" value="C:nucleus"/>
    <property type="evidence" value="ECO:0007669"/>
    <property type="project" value="UniProtKB-SubCell"/>
</dbReference>
<accession>A0A9P0AAV3</accession>
<dbReference type="InterPro" id="IPR016024">
    <property type="entry name" value="ARM-type_fold"/>
</dbReference>
<keyword evidence="5" id="KW-0808">Transferase</keyword>
<evidence type="ECO:0000256" key="9">
    <source>
        <dbReference type="ARBA" id="ARBA00022840"/>
    </source>
</evidence>
<keyword evidence="9" id="KW-0067">ATP-binding</keyword>
<evidence type="ECO:0000256" key="3">
    <source>
        <dbReference type="ARBA" id="ARBA00012513"/>
    </source>
</evidence>
<dbReference type="Pfam" id="PF00454">
    <property type="entry name" value="PI3_PI4_kinase"/>
    <property type="match status" value="1"/>
</dbReference>
<evidence type="ECO:0000259" key="15">
    <source>
        <dbReference type="PROSITE" id="PS50290"/>
    </source>
</evidence>
<name>A0A9P0AAV3_BEMTA</name>
<feature type="domain" description="PI3K/PI4K catalytic" evidence="15">
    <location>
        <begin position="2478"/>
        <end position="2798"/>
    </location>
</feature>
<dbReference type="Gene3D" id="3.30.1010.10">
    <property type="entry name" value="Phosphatidylinositol 3-kinase Catalytic Subunit, Chain A, domain 4"/>
    <property type="match status" value="1"/>
</dbReference>
<dbReference type="PROSITE" id="PS00915">
    <property type="entry name" value="PI3_4_KINASE_1"/>
    <property type="match status" value="1"/>
</dbReference>
<evidence type="ECO:0000256" key="11">
    <source>
        <dbReference type="ARBA" id="ARBA00023306"/>
    </source>
</evidence>
<evidence type="ECO:0000256" key="12">
    <source>
        <dbReference type="ARBA" id="ARBA00047899"/>
    </source>
</evidence>
<gene>
    <name evidence="18" type="ORF">BEMITA_LOCUS6811</name>
</gene>
<evidence type="ECO:0000256" key="1">
    <source>
        <dbReference type="ARBA" id="ARBA00004123"/>
    </source>
</evidence>
<dbReference type="Proteomes" id="UP001152759">
    <property type="component" value="Chromosome 4"/>
</dbReference>
<dbReference type="FunFam" id="3.30.1010.10:FF:000023">
    <property type="entry name" value="Serine/threonine-protein kinase ATM"/>
    <property type="match status" value="1"/>
</dbReference>
<evidence type="ECO:0000256" key="14">
    <source>
        <dbReference type="ARBA" id="ARBA00073111"/>
    </source>
</evidence>
<keyword evidence="19" id="KW-1185">Reference proteome</keyword>
<dbReference type="InterPro" id="IPR011009">
    <property type="entry name" value="Kinase-like_dom_sf"/>
</dbReference>
<comment type="subcellular location">
    <subcellularLocation>
        <location evidence="1">Nucleus</location>
    </subcellularLocation>
</comment>
<dbReference type="SMART" id="SM01343">
    <property type="entry name" value="FATC"/>
    <property type="match status" value="1"/>
</dbReference>
<dbReference type="Gene3D" id="1.10.1070.11">
    <property type="entry name" value="Phosphatidylinositol 3-/4-kinase, catalytic domain"/>
    <property type="match status" value="1"/>
</dbReference>
<evidence type="ECO:0000256" key="2">
    <source>
        <dbReference type="ARBA" id="ARBA00010769"/>
    </source>
</evidence>
<dbReference type="Pfam" id="PF02260">
    <property type="entry name" value="FATC"/>
    <property type="match status" value="1"/>
</dbReference>